<evidence type="ECO:0000256" key="3">
    <source>
        <dbReference type="ARBA" id="ARBA00022574"/>
    </source>
</evidence>
<dbReference type="InterPro" id="IPR015943">
    <property type="entry name" value="WD40/YVTN_repeat-like_dom_sf"/>
</dbReference>
<keyword evidence="4" id="KW-0677">Repeat</keyword>
<dbReference type="FunFam" id="2.130.10.10:FF:000929">
    <property type="entry name" value="Ribosomal assembly complex component Ipi3"/>
    <property type="match status" value="1"/>
</dbReference>
<dbReference type="SMART" id="SM00320">
    <property type="entry name" value="WD40"/>
    <property type="match status" value="3"/>
</dbReference>
<keyword evidence="3 5" id="KW-0853">WD repeat</keyword>
<proteinExistence type="inferred from homology"/>
<protein>
    <recommendedName>
        <fullName evidence="6">Pre-rRNA-processing protein IPI3</fullName>
    </recommendedName>
</protein>
<dbReference type="PROSITE" id="PS50082">
    <property type="entry name" value="WD_REPEATS_2"/>
    <property type="match status" value="1"/>
</dbReference>
<dbReference type="AlphaFoldDB" id="A0A9P4RD12"/>
<reference evidence="8" key="1">
    <citation type="journal article" date="2020" name="Stud. Mycol.">
        <title>101 Dothideomycetes genomes: a test case for predicting lifestyles and emergence of pathogens.</title>
        <authorList>
            <person name="Haridas S."/>
            <person name="Albert R."/>
            <person name="Binder M."/>
            <person name="Bloem J."/>
            <person name="Labutti K."/>
            <person name="Salamov A."/>
            <person name="Andreopoulos B."/>
            <person name="Baker S."/>
            <person name="Barry K."/>
            <person name="Bills G."/>
            <person name="Bluhm B."/>
            <person name="Cannon C."/>
            <person name="Castanera R."/>
            <person name="Culley D."/>
            <person name="Daum C."/>
            <person name="Ezra D."/>
            <person name="Gonzalez J."/>
            <person name="Henrissat B."/>
            <person name="Kuo A."/>
            <person name="Liang C."/>
            <person name="Lipzen A."/>
            <person name="Lutzoni F."/>
            <person name="Magnuson J."/>
            <person name="Mondo S."/>
            <person name="Nolan M."/>
            <person name="Ohm R."/>
            <person name="Pangilinan J."/>
            <person name="Park H.-J."/>
            <person name="Ramirez L."/>
            <person name="Alfaro M."/>
            <person name="Sun H."/>
            <person name="Tritt A."/>
            <person name="Yoshinaga Y."/>
            <person name="Zwiers L.-H."/>
            <person name="Turgeon B."/>
            <person name="Goodwin S."/>
            <person name="Spatafora J."/>
            <person name="Crous P."/>
            <person name="Grigoriev I."/>
        </authorList>
    </citation>
    <scope>NUCLEOTIDE SEQUENCE</scope>
    <source>
        <strain evidence="8">CBS 125425</strain>
    </source>
</reference>
<dbReference type="PANTHER" id="PTHR18763:SF0">
    <property type="entry name" value="WD REPEAT-CONTAINING PROTEIN 18"/>
    <property type="match status" value="1"/>
</dbReference>
<dbReference type="GO" id="GO:0005656">
    <property type="term" value="C:nuclear pre-replicative complex"/>
    <property type="evidence" value="ECO:0007669"/>
    <property type="project" value="TreeGrafter"/>
</dbReference>
<sequence length="572" mass="61675">MLTEHFVASISAQTKSSTAVAKDAGIFFHEYQPIAAQRHVFKKSATAPNCLAVNESHIFAVQDGKAVVHVYNREMGNQEAIVPFGERIQSIALSGETIVLLGTESGKILAWEVTSGRLVSTSTSHLQPVTVIAVDPTGNFFLSGSDDSIIHVWSLPSILSFAPDVPRSPIHTLSTHREPIASIVCGHSSTSANIAISLSRDKSAIVWDYHNGRSLRTYLLPDTPTAVALDPADRAFYVAYQDGSLQTIPFFDALQQSATVDLLRDGSSSHQPIQPPPKTRFSAESQKLDAGLSLGLSWDGTTLVSAHRSGKIVTWDIAKSNYMSTLATLPGPVTNLLLLCPTGFPVSQTAKFKVHAVTKPKQESALSRSESGLVHANYSLNMQFTGNLDVPTASAVEKSKLANTPFDEALSHSTFPTAMLEESLEELEGWGTHANGVLEPAADFLALDSMNANDNVVPANISKEEVDELREQLGALKRIQKFTFSQLRELRKENKWFKDREKEREAQKTAAVKAKWALANGTSKNEAESGHVEMSEAESDGDASSDESEASAHSGDDSTSKANSADSGESDA</sequence>
<dbReference type="GO" id="GO:0120330">
    <property type="term" value="C:rixosome complex"/>
    <property type="evidence" value="ECO:0007669"/>
    <property type="project" value="UniProtKB-UniRule"/>
</dbReference>
<feature type="region of interest" description="Disordered" evidence="7">
    <location>
        <begin position="516"/>
        <end position="572"/>
    </location>
</feature>
<comment type="caution">
    <text evidence="8">The sequence shown here is derived from an EMBL/GenBank/DDBJ whole genome shotgun (WGS) entry which is preliminary data.</text>
</comment>
<dbReference type="PANTHER" id="PTHR18763">
    <property type="entry name" value="WD-REPEAT PROTEIN 18"/>
    <property type="match status" value="1"/>
</dbReference>
<keyword evidence="6" id="KW-0539">Nucleus</keyword>
<dbReference type="InterPro" id="IPR045227">
    <property type="entry name" value="WDR18/Ipi3/RID3"/>
</dbReference>
<evidence type="ECO:0000256" key="7">
    <source>
        <dbReference type="SAM" id="MobiDB-lite"/>
    </source>
</evidence>
<dbReference type="GO" id="GO:0006261">
    <property type="term" value="P:DNA-templated DNA replication"/>
    <property type="evidence" value="ECO:0007669"/>
    <property type="project" value="TreeGrafter"/>
</dbReference>
<dbReference type="InterPro" id="IPR001680">
    <property type="entry name" value="WD40_rpt"/>
</dbReference>
<accession>A0A9P4RD12</accession>
<dbReference type="GO" id="GO:0006364">
    <property type="term" value="P:rRNA processing"/>
    <property type="evidence" value="ECO:0007669"/>
    <property type="project" value="UniProtKB-UniRule"/>
</dbReference>
<comment type="subcellular location">
    <subcellularLocation>
        <location evidence="6">Nucleus</location>
    </subcellularLocation>
</comment>
<dbReference type="OrthoDB" id="756370at2759"/>
<evidence type="ECO:0000256" key="1">
    <source>
        <dbReference type="ARBA" id="ARBA00002355"/>
    </source>
</evidence>
<feature type="compositionally biased region" description="Basic and acidic residues" evidence="7">
    <location>
        <begin position="525"/>
        <end position="534"/>
    </location>
</feature>
<evidence type="ECO:0000313" key="8">
    <source>
        <dbReference type="EMBL" id="KAF2741416.1"/>
    </source>
</evidence>
<dbReference type="Pfam" id="PF00400">
    <property type="entry name" value="WD40"/>
    <property type="match status" value="2"/>
</dbReference>
<organism evidence="8 9">
    <name type="scientific">Polyplosphaeria fusca</name>
    <dbReference type="NCBI Taxonomy" id="682080"/>
    <lineage>
        <taxon>Eukaryota</taxon>
        <taxon>Fungi</taxon>
        <taxon>Dikarya</taxon>
        <taxon>Ascomycota</taxon>
        <taxon>Pezizomycotina</taxon>
        <taxon>Dothideomycetes</taxon>
        <taxon>Pleosporomycetidae</taxon>
        <taxon>Pleosporales</taxon>
        <taxon>Tetraplosphaeriaceae</taxon>
        <taxon>Polyplosphaeria</taxon>
    </lineage>
</organism>
<evidence type="ECO:0000256" key="5">
    <source>
        <dbReference type="PROSITE-ProRule" id="PRU00221"/>
    </source>
</evidence>
<comment type="subunit">
    <text evidence="6">Component of the RIX1 complex, composed of IPI1, RIX1/IPI2 and IPI3 in a 1:2:2 stoichiometry. The complex interacts (via RIX1) with MDN1 (via its hexameric AAA ATPase ring) and the pre-60S ribosome particles.</text>
</comment>
<gene>
    <name evidence="8" type="ORF">EJ04DRAFT_480783</name>
</gene>
<dbReference type="EMBL" id="ML996097">
    <property type="protein sequence ID" value="KAF2741416.1"/>
    <property type="molecule type" value="Genomic_DNA"/>
</dbReference>
<evidence type="ECO:0000256" key="6">
    <source>
        <dbReference type="RuleBase" id="RU369067"/>
    </source>
</evidence>
<name>A0A9P4RD12_9PLEO</name>
<feature type="compositionally biased region" description="Polar residues" evidence="7">
    <location>
        <begin position="560"/>
        <end position="572"/>
    </location>
</feature>
<feature type="repeat" description="WD" evidence="5">
    <location>
        <begin position="122"/>
        <end position="155"/>
    </location>
</feature>
<dbReference type="Gene3D" id="2.130.10.10">
    <property type="entry name" value="YVTN repeat-like/Quinoprotein amine dehydrogenase"/>
    <property type="match status" value="2"/>
</dbReference>
<dbReference type="PROSITE" id="PS50294">
    <property type="entry name" value="WD_REPEATS_REGION"/>
    <property type="match status" value="1"/>
</dbReference>
<comment type="similarity">
    <text evidence="2 6">Belongs to the WD repeat IPI3/WDR18 family.</text>
</comment>
<dbReference type="InterPro" id="IPR036322">
    <property type="entry name" value="WD40_repeat_dom_sf"/>
</dbReference>
<feature type="compositionally biased region" description="Acidic residues" evidence="7">
    <location>
        <begin position="535"/>
        <end position="549"/>
    </location>
</feature>
<evidence type="ECO:0000256" key="4">
    <source>
        <dbReference type="ARBA" id="ARBA00022737"/>
    </source>
</evidence>
<evidence type="ECO:0000256" key="2">
    <source>
        <dbReference type="ARBA" id="ARBA00010143"/>
    </source>
</evidence>
<dbReference type="SUPFAM" id="SSF50978">
    <property type="entry name" value="WD40 repeat-like"/>
    <property type="match status" value="1"/>
</dbReference>
<comment type="function">
    <text evidence="1 6">Component of the RIX1 complex required for processing of ITS2 sequences from 35S pre-rRNA.</text>
</comment>
<keyword evidence="6" id="KW-0698">rRNA processing</keyword>
<evidence type="ECO:0000313" key="9">
    <source>
        <dbReference type="Proteomes" id="UP000799444"/>
    </source>
</evidence>
<keyword evidence="9" id="KW-1185">Reference proteome</keyword>
<dbReference type="Proteomes" id="UP000799444">
    <property type="component" value="Unassembled WGS sequence"/>
</dbReference>